<comment type="caution">
    <text evidence="2">The sequence shown here is derived from an EMBL/GenBank/DDBJ whole genome shotgun (WGS) entry which is preliminary data.</text>
</comment>
<dbReference type="EMBL" id="BAABAE010000003">
    <property type="protein sequence ID" value="GAA3739893.1"/>
    <property type="molecule type" value="Genomic_DNA"/>
</dbReference>
<protein>
    <submittedName>
        <fullName evidence="2">DUF1989 domain-containing protein</fullName>
    </submittedName>
</protein>
<dbReference type="RefSeq" id="WP_344755207.1">
    <property type="nucleotide sequence ID" value="NZ_BAABAE010000003.1"/>
</dbReference>
<dbReference type="PANTHER" id="PTHR31527">
    <property type="entry name" value="RE64534P"/>
    <property type="match status" value="1"/>
</dbReference>
<dbReference type="InterPro" id="IPR018959">
    <property type="entry name" value="DUF1989"/>
</dbReference>
<evidence type="ECO:0000313" key="2">
    <source>
        <dbReference type="EMBL" id="GAA3739893.1"/>
    </source>
</evidence>
<organism evidence="2 3">
    <name type="scientific">Leifsonella bigeumensis</name>
    <dbReference type="NCBI Taxonomy" id="433643"/>
    <lineage>
        <taxon>Bacteria</taxon>
        <taxon>Bacillati</taxon>
        <taxon>Actinomycetota</taxon>
        <taxon>Actinomycetes</taxon>
        <taxon>Micrococcales</taxon>
        <taxon>Microbacteriaceae</taxon>
        <taxon>Leifsonella</taxon>
    </lineage>
</organism>
<keyword evidence="3" id="KW-1185">Reference proteome</keyword>
<dbReference type="PANTHER" id="PTHR31527:SF0">
    <property type="entry name" value="RE64534P"/>
    <property type="match status" value="1"/>
</dbReference>
<gene>
    <name evidence="2" type="ORF">GCM10022239_14400</name>
</gene>
<name>A0ABP7FHE2_9MICO</name>
<dbReference type="Pfam" id="PF09347">
    <property type="entry name" value="DUF1989"/>
    <property type="match status" value="1"/>
</dbReference>
<sequence length="246" mass="27438">MVTLIAEEHVLAPKAAMTVELRQGQVLRVTDLEGQQVVDMAVWNLHNLREKLSTSYSRTRYFPPEGQSFRPRMTVQQGDWVMSGLCRPLMTILTETADPPGTHGVHHRMCNAFFYASHGAGIRDGCFEQLAAVAAPYGVPAEDIPDSFDIFQNYPYDVDAEGFLVKDPVTRPGDYIEFRAEMDLLVALSNCPDDEVAAANAFHCTSTGVQVRDDPEWVARPVLDPREWLLEQLRVRGIDPLGAAHV</sequence>
<dbReference type="PIRSF" id="PIRSF006487">
    <property type="entry name" value="GcvT"/>
    <property type="match status" value="1"/>
</dbReference>
<evidence type="ECO:0000313" key="3">
    <source>
        <dbReference type="Proteomes" id="UP001501004"/>
    </source>
</evidence>
<evidence type="ECO:0000259" key="1">
    <source>
        <dbReference type="Pfam" id="PF09347"/>
    </source>
</evidence>
<proteinExistence type="predicted"/>
<accession>A0ABP7FHE2</accession>
<feature type="domain" description="DUF1989" evidence="1">
    <location>
        <begin position="10"/>
        <end position="185"/>
    </location>
</feature>
<dbReference type="Proteomes" id="UP001501004">
    <property type="component" value="Unassembled WGS sequence"/>
</dbReference>
<reference evidence="3" key="1">
    <citation type="journal article" date="2019" name="Int. J. Syst. Evol. Microbiol.">
        <title>The Global Catalogue of Microorganisms (GCM) 10K type strain sequencing project: providing services to taxonomists for standard genome sequencing and annotation.</title>
        <authorList>
            <consortium name="The Broad Institute Genomics Platform"/>
            <consortium name="The Broad Institute Genome Sequencing Center for Infectious Disease"/>
            <person name="Wu L."/>
            <person name="Ma J."/>
        </authorList>
    </citation>
    <scope>NUCLEOTIDE SEQUENCE [LARGE SCALE GENOMIC DNA]</scope>
    <source>
        <strain evidence="3">JCM 16949</strain>
    </source>
</reference>